<dbReference type="EMBL" id="BK016180">
    <property type="protein sequence ID" value="DAG00382.1"/>
    <property type="molecule type" value="Genomic_DNA"/>
</dbReference>
<name>A0A8S5V0X0_9CAUD</name>
<evidence type="ECO:0000313" key="1">
    <source>
        <dbReference type="EMBL" id="DAG00382.1"/>
    </source>
</evidence>
<organism evidence="1">
    <name type="scientific">Siphoviridae sp. ct3r22</name>
    <dbReference type="NCBI Taxonomy" id="2825325"/>
    <lineage>
        <taxon>Viruses</taxon>
        <taxon>Duplodnaviria</taxon>
        <taxon>Heunggongvirae</taxon>
        <taxon>Uroviricota</taxon>
        <taxon>Caudoviricetes</taxon>
    </lineage>
</organism>
<reference evidence="1" key="1">
    <citation type="journal article" date="2021" name="Proc. Natl. Acad. Sci. U.S.A.">
        <title>A Catalog of Tens of Thousands of Viruses from Human Metagenomes Reveals Hidden Associations with Chronic Diseases.</title>
        <authorList>
            <person name="Tisza M.J."/>
            <person name="Buck C.B."/>
        </authorList>
    </citation>
    <scope>NUCLEOTIDE SEQUENCE</scope>
    <source>
        <strain evidence="1">Ct3r22</strain>
    </source>
</reference>
<accession>A0A8S5V0X0</accession>
<dbReference type="Pfam" id="PF14902">
    <property type="entry name" value="DUF4494"/>
    <property type="match status" value="1"/>
</dbReference>
<protein>
    <recommendedName>
        <fullName evidence="2">DUF4494 domain-containing protein</fullName>
    </recommendedName>
</protein>
<dbReference type="InterPro" id="IPR027848">
    <property type="entry name" value="DUF4494"/>
</dbReference>
<evidence type="ECO:0008006" key="2">
    <source>
        <dbReference type="Google" id="ProtNLM"/>
    </source>
</evidence>
<proteinExistence type="predicted"/>
<sequence length="143" mass="16815">MYKFFEITLTYYDVDENSTSMKVKKFVNVIACEAINYTEAEALATKWGEENINVEFEISPIKELNIFRFIPNEDQEGSFYIVKGVWIEVNEKGREKVYNVNYLIQARTTNEANKIALEEMDELYPTIRIADIKETKILYFVKP</sequence>